<dbReference type="EMBL" id="JABXYJ010000008">
    <property type="protein sequence ID" value="NVO78955.1"/>
    <property type="molecule type" value="Genomic_DNA"/>
</dbReference>
<dbReference type="AlphaFoldDB" id="A0A850QMU0"/>
<comment type="caution">
    <text evidence="3">The sequence shown here is derived from an EMBL/GenBank/DDBJ whole genome shotgun (WGS) entry which is preliminary data.</text>
</comment>
<evidence type="ECO:0000259" key="1">
    <source>
        <dbReference type="Pfam" id="PF17989"/>
    </source>
</evidence>
<sequence length="339" mass="37287">MNFDNVGIDVGFGHTKWAVRLEDEIVTGSIPSLAPTASAKTVSTDVPHFTKRKTIHITVDGNIFEVGKDVKLATSSTNTGRSLEDGFPLTKNYMALLMGALYDAGADHVKTLVLGLPVHTIQKYADHLKSIFSHPLQVADRIISVDKIIVVPQPVGSLATYATQNNVSMSEQHTRLIIDVGYVTTDWVVASGFAMADSRSGGRVGGVSHILKNIAEQISAKYANGKIERFERIDESLVTKQTFQYFRHQIGHQELQSMLLQASPVIEETIKEIKIRAGEVDDLSEIILTGGGATYYEPLVRQYFDLNRVEVLSNPSLTNAIGFLLVGEKMMRRANTYGH</sequence>
<dbReference type="Pfam" id="PF17989">
    <property type="entry name" value="ALP_N"/>
    <property type="match status" value="1"/>
</dbReference>
<dbReference type="InterPro" id="IPR022389">
    <property type="entry name" value="PRTRC_protein-D"/>
</dbReference>
<evidence type="ECO:0000313" key="3">
    <source>
        <dbReference type="EMBL" id="NVO78955.1"/>
    </source>
</evidence>
<evidence type="ECO:0000313" key="4">
    <source>
        <dbReference type="Proteomes" id="UP000588051"/>
    </source>
</evidence>
<dbReference type="RefSeq" id="WP_176804490.1">
    <property type="nucleotide sequence ID" value="NZ_JABXYJ010000008.1"/>
</dbReference>
<keyword evidence="4" id="KW-1185">Reference proteome</keyword>
<dbReference type="SUPFAM" id="SSF53067">
    <property type="entry name" value="Actin-like ATPase domain"/>
    <property type="match status" value="2"/>
</dbReference>
<dbReference type="Proteomes" id="UP000588051">
    <property type="component" value="Unassembled WGS sequence"/>
</dbReference>
<dbReference type="InterPro" id="IPR049067">
    <property type="entry name" value="MreB-like_C"/>
</dbReference>
<reference evidence="3 4" key="1">
    <citation type="submission" date="2020-06" db="EMBL/GenBank/DDBJ databases">
        <authorList>
            <person name="Qiu C."/>
            <person name="Liu Z."/>
        </authorList>
    </citation>
    <scope>NUCLEOTIDE SEQUENCE [LARGE SCALE GENOMIC DNA]</scope>
    <source>
        <strain evidence="3 4">EM 1</strain>
    </source>
</reference>
<proteinExistence type="predicted"/>
<dbReference type="NCBIfam" id="TIGR03739">
    <property type="entry name" value="PRTRC_D"/>
    <property type="match status" value="1"/>
</dbReference>
<dbReference type="InterPro" id="IPR040607">
    <property type="entry name" value="ALP_N"/>
</dbReference>
<gene>
    <name evidence="3" type="ORF">HV832_14085</name>
</gene>
<dbReference type="Gene3D" id="3.30.420.40">
    <property type="match status" value="2"/>
</dbReference>
<feature type="domain" description="Actin-like protein N-terminal" evidence="1">
    <location>
        <begin position="7"/>
        <end position="156"/>
    </location>
</feature>
<protein>
    <submittedName>
        <fullName evidence="3">PRTRC system protein D</fullName>
    </submittedName>
</protein>
<feature type="domain" description="Actin homologue MreB-like C-terminal" evidence="2">
    <location>
        <begin position="177"/>
        <end position="295"/>
    </location>
</feature>
<accession>A0A850QMU0</accession>
<dbReference type="InterPro" id="IPR043129">
    <property type="entry name" value="ATPase_NBD"/>
</dbReference>
<organism evidence="3 4">
    <name type="scientific">Undibacterium oligocarboniphilum</name>
    <dbReference type="NCBI Taxonomy" id="666702"/>
    <lineage>
        <taxon>Bacteria</taxon>
        <taxon>Pseudomonadati</taxon>
        <taxon>Pseudomonadota</taxon>
        <taxon>Betaproteobacteria</taxon>
        <taxon>Burkholderiales</taxon>
        <taxon>Oxalobacteraceae</taxon>
        <taxon>Undibacterium</taxon>
    </lineage>
</organism>
<name>A0A850QMU0_9BURK</name>
<evidence type="ECO:0000259" key="2">
    <source>
        <dbReference type="Pfam" id="PF21522"/>
    </source>
</evidence>
<dbReference type="Pfam" id="PF21522">
    <property type="entry name" value="MreB-like_C"/>
    <property type="match status" value="1"/>
</dbReference>